<gene>
    <name evidence="1" type="ORF">TH606_01875</name>
</gene>
<dbReference type="RefSeq" id="WP_068541001.1">
    <property type="nucleotide sequence ID" value="NZ_LSFI01000006.1"/>
</dbReference>
<evidence type="ECO:0000313" key="2">
    <source>
        <dbReference type="Proteomes" id="UP000076964"/>
    </source>
</evidence>
<sequence length="73" mass="8066">MPNFVPRYLLFYFSLILVFINITPTAAKAAYWAKKFGGIAYDQAEAVSHTSDGGFIVAGWTYFSAMVQTISCS</sequence>
<comment type="caution">
    <text evidence="1">The sequence shown here is derived from an EMBL/GenBank/DDBJ whole genome shotgun (WGS) entry which is preliminary data.</text>
</comment>
<accession>A0A177EA96</accession>
<dbReference type="STRING" id="1795632.TH606_01875"/>
<name>A0A177EA96_9BACT</name>
<reference evidence="1 2" key="1">
    <citation type="submission" date="2016-02" db="EMBL/GenBank/DDBJ databases">
        <title>Draft genome sequence of Thermodesulfatator sp. S606.</title>
        <authorList>
            <person name="Lai Q."/>
            <person name="Cao J."/>
            <person name="Dupont S."/>
            <person name="Shao Z."/>
            <person name="Jebbar M."/>
            <person name="Alain K."/>
        </authorList>
    </citation>
    <scope>NUCLEOTIDE SEQUENCE [LARGE SCALE GENOMIC DNA]</scope>
    <source>
        <strain evidence="1 2">S606</strain>
    </source>
</reference>
<dbReference type="Proteomes" id="UP000076964">
    <property type="component" value="Unassembled WGS sequence"/>
</dbReference>
<proteinExistence type="predicted"/>
<dbReference type="EMBL" id="LSFI01000006">
    <property type="protein sequence ID" value="OAG28350.1"/>
    <property type="molecule type" value="Genomic_DNA"/>
</dbReference>
<protein>
    <submittedName>
        <fullName evidence="1">Uncharacterized protein</fullName>
    </submittedName>
</protein>
<organism evidence="1 2">
    <name type="scientific">Thermodesulfatator autotrophicus</name>
    <dbReference type="NCBI Taxonomy" id="1795632"/>
    <lineage>
        <taxon>Bacteria</taxon>
        <taxon>Pseudomonadati</taxon>
        <taxon>Thermodesulfobacteriota</taxon>
        <taxon>Thermodesulfobacteria</taxon>
        <taxon>Thermodesulfobacteriales</taxon>
        <taxon>Thermodesulfatatoraceae</taxon>
        <taxon>Thermodesulfatator</taxon>
    </lineage>
</organism>
<evidence type="ECO:0000313" key="1">
    <source>
        <dbReference type="EMBL" id="OAG28350.1"/>
    </source>
</evidence>
<keyword evidence="2" id="KW-1185">Reference proteome</keyword>
<dbReference type="AlphaFoldDB" id="A0A177EA96"/>